<dbReference type="AlphaFoldDB" id="A0A1S8RN77"/>
<reference evidence="2 3" key="1">
    <citation type="submission" date="2016-05" db="EMBL/GenBank/DDBJ databases">
        <title>Microbial solvent formation.</title>
        <authorList>
            <person name="Poehlein A."/>
            <person name="Montoya Solano J.D."/>
            <person name="Flitsch S."/>
            <person name="Krabben P."/>
            <person name="Duerre P."/>
            <person name="Daniel R."/>
        </authorList>
    </citation>
    <scope>NUCLEOTIDE SEQUENCE [LARGE SCALE GENOMIC DNA]</scope>
    <source>
        <strain evidence="2 3">DSM 53</strain>
    </source>
</reference>
<dbReference type="Proteomes" id="UP000587880">
    <property type="component" value="Unassembled WGS sequence"/>
</dbReference>
<sequence length="98" mass="10734">MCAMVKKIIPGSELLKKRIITLNAFLPNDKYILLKGTVCNPHGKPLSGAAIEIIQINNTLNPAVEKNIGITFSLDDGSYGIPLLWKKGYAYKLTAYSP</sequence>
<dbReference type="SUPFAM" id="SSF49464">
    <property type="entry name" value="Carboxypeptidase regulatory domain-like"/>
    <property type="match status" value="1"/>
</dbReference>
<evidence type="ECO:0000313" key="3">
    <source>
        <dbReference type="Proteomes" id="UP000190973"/>
    </source>
</evidence>
<evidence type="ECO:0000313" key="2">
    <source>
        <dbReference type="EMBL" id="OOM54583.1"/>
    </source>
</evidence>
<protein>
    <recommendedName>
        <fullName evidence="5">Carboxypeptidase regulatory-like domain-containing protein</fullName>
    </recommendedName>
</protein>
<dbReference type="EMBL" id="JABAGD010000019">
    <property type="protein sequence ID" value="NMF05484.1"/>
    <property type="molecule type" value="Genomic_DNA"/>
</dbReference>
<evidence type="ECO:0000313" key="1">
    <source>
        <dbReference type="EMBL" id="NMF05484.1"/>
    </source>
</evidence>
<organism evidence="2 3">
    <name type="scientific">Clostridium beijerinckii</name>
    <name type="common">Clostridium MP</name>
    <dbReference type="NCBI Taxonomy" id="1520"/>
    <lineage>
        <taxon>Bacteria</taxon>
        <taxon>Bacillati</taxon>
        <taxon>Bacillota</taxon>
        <taxon>Clostridia</taxon>
        <taxon>Eubacteriales</taxon>
        <taxon>Clostridiaceae</taxon>
        <taxon>Clostridium</taxon>
    </lineage>
</organism>
<comment type="caution">
    <text evidence="2">The sequence shown here is derived from an EMBL/GenBank/DDBJ whole genome shotgun (WGS) entry which is preliminary data.</text>
</comment>
<evidence type="ECO:0000313" key="4">
    <source>
        <dbReference type="Proteomes" id="UP000587880"/>
    </source>
</evidence>
<dbReference type="Proteomes" id="UP000190973">
    <property type="component" value="Unassembled WGS sequence"/>
</dbReference>
<dbReference type="InterPro" id="IPR008969">
    <property type="entry name" value="CarboxyPept-like_regulatory"/>
</dbReference>
<reference evidence="1 4" key="2">
    <citation type="submission" date="2020-04" db="EMBL/GenBank/DDBJ databases">
        <authorList>
            <person name="Hitch T.C.A."/>
            <person name="Wylensek D."/>
            <person name="Clavel T."/>
        </authorList>
    </citation>
    <scope>NUCLEOTIDE SEQUENCE [LARGE SCALE GENOMIC DNA]</scope>
    <source>
        <strain evidence="1 4">WB01_NA02</strain>
    </source>
</reference>
<proteinExistence type="predicted"/>
<accession>A0A1S8RN77</accession>
<name>A0A1S8RN77_CLOBE</name>
<evidence type="ECO:0008006" key="5">
    <source>
        <dbReference type="Google" id="ProtNLM"/>
    </source>
</evidence>
<gene>
    <name evidence="2" type="ORF">CLBCK_46370</name>
    <name evidence="1" type="ORF">HF849_12190</name>
</gene>
<dbReference type="RefSeq" id="WP_077840818.1">
    <property type="nucleotide sequence ID" value="NZ_JABAGD010000019.1"/>
</dbReference>
<dbReference type="EMBL" id="LZZI01000160">
    <property type="protein sequence ID" value="OOM54583.1"/>
    <property type="molecule type" value="Genomic_DNA"/>
</dbReference>